<evidence type="ECO:0000256" key="6">
    <source>
        <dbReference type="PIRNR" id="PIRNR001123"/>
    </source>
</evidence>
<protein>
    <submittedName>
        <fullName evidence="9">Endoglucanase</fullName>
    </submittedName>
</protein>
<dbReference type="SUPFAM" id="SSF53187">
    <property type="entry name" value="Zn-dependent exopeptidases"/>
    <property type="match status" value="1"/>
</dbReference>
<keyword evidence="3" id="KW-0645">Protease</keyword>
<dbReference type="InterPro" id="IPR008007">
    <property type="entry name" value="Peptidase_M42"/>
</dbReference>
<dbReference type="InterPro" id="IPR023367">
    <property type="entry name" value="Peptidase_M42_dom2"/>
</dbReference>
<dbReference type="CDD" id="cd05656">
    <property type="entry name" value="M42_Frv"/>
    <property type="match status" value="1"/>
</dbReference>
<dbReference type="Proteomes" id="UP000192790">
    <property type="component" value="Unassembled WGS sequence"/>
</dbReference>
<evidence type="ECO:0000313" key="10">
    <source>
        <dbReference type="Proteomes" id="UP000192790"/>
    </source>
</evidence>
<feature type="active site" description="Proton acceptor" evidence="7">
    <location>
        <position position="205"/>
    </location>
</feature>
<dbReference type="Gene3D" id="2.40.30.40">
    <property type="entry name" value="Peptidase M42, domain 2"/>
    <property type="match status" value="1"/>
</dbReference>
<keyword evidence="4 8" id="KW-0479">Metal-binding</keyword>
<feature type="binding site" evidence="8">
    <location>
        <position position="206"/>
    </location>
    <ligand>
        <name>Zn(2+)</name>
        <dbReference type="ChEBI" id="CHEBI:29105"/>
        <label>2</label>
    </ligand>
</feature>
<keyword evidence="2" id="KW-0031">Aminopeptidase</keyword>
<keyword evidence="10" id="KW-1185">Reference proteome</keyword>
<name>A0A1W1ZQP7_9FIRM</name>
<proteinExistence type="inferred from homology"/>
<dbReference type="EMBL" id="FWXW01000002">
    <property type="protein sequence ID" value="SMC50736.1"/>
    <property type="molecule type" value="Genomic_DNA"/>
</dbReference>
<dbReference type="STRING" id="1122930.SAMN02745168_1299"/>
<evidence type="ECO:0000256" key="1">
    <source>
        <dbReference type="ARBA" id="ARBA00006272"/>
    </source>
</evidence>
<evidence type="ECO:0000256" key="4">
    <source>
        <dbReference type="ARBA" id="ARBA00022723"/>
    </source>
</evidence>
<evidence type="ECO:0000256" key="5">
    <source>
        <dbReference type="ARBA" id="ARBA00022801"/>
    </source>
</evidence>
<dbReference type="SUPFAM" id="SSF101821">
    <property type="entry name" value="Aminopeptidase/glucanase lid domain"/>
    <property type="match status" value="1"/>
</dbReference>
<dbReference type="AlphaFoldDB" id="A0A1W1ZQP7"/>
<dbReference type="GO" id="GO:0046872">
    <property type="term" value="F:metal ion binding"/>
    <property type="evidence" value="ECO:0007669"/>
    <property type="project" value="UniProtKB-UniRule"/>
</dbReference>
<evidence type="ECO:0000256" key="8">
    <source>
        <dbReference type="PIRSR" id="PIRSR001123-2"/>
    </source>
</evidence>
<dbReference type="GO" id="GO:0004177">
    <property type="term" value="F:aminopeptidase activity"/>
    <property type="evidence" value="ECO:0007669"/>
    <property type="project" value="UniProtKB-UniRule"/>
</dbReference>
<evidence type="ECO:0000256" key="2">
    <source>
        <dbReference type="ARBA" id="ARBA00022438"/>
    </source>
</evidence>
<dbReference type="Gene3D" id="3.40.630.10">
    <property type="entry name" value="Zn peptidases"/>
    <property type="match status" value="1"/>
</dbReference>
<organism evidence="9 10">
    <name type="scientific">Papillibacter cinnamivorans DSM 12816</name>
    <dbReference type="NCBI Taxonomy" id="1122930"/>
    <lineage>
        <taxon>Bacteria</taxon>
        <taxon>Bacillati</taxon>
        <taxon>Bacillota</taxon>
        <taxon>Clostridia</taxon>
        <taxon>Eubacteriales</taxon>
        <taxon>Oscillospiraceae</taxon>
        <taxon>Papillibacter</taxon>
    </lineage>
</organism>
<feature type="binding site" evidence="8">
    <location>
        <position position="316"/>
    </location>
    <ligand>
        <name>Zn(2+)</name>
        <dbReference type="ChEBI" id="CHEBI:29105"/>
        <label>2</label>
    </ligand>
</feature>
<feature type="binding site" evidence="8">
    <location>
        <position position="177"/>
    </location>
    <ligand>
        <name>Zn(2+)</name>
        <dbReference type="ChEBI" id="CHEBI:29105"/>
        <label>2</label>
    </ligand>
</feature>
<feature type="binding site" evidence="8">
    <location>
        <position position="67"/>
    </location>
    <ligand>
        <name>Zn(2+)</name>
        <dbReference type="ChEBI" id="CHEBI:29105"/>
        <label>1</label>
    </ligand>
</feature>
<dbReference type="PANTHER" id="PTHR32481:SF0">
    <property type="entry name" value="AMINOPEPTIDASE YPDE-RELATED"/>
    <property type="match status" value="1"/>
</dbReference>
<feature type="binding site" evidence="8">
    <location>
        <position position="177"/>
    </location>
    <ligand>
        <name>Zn(2+)</name>
        <dbReference type="ChEBI" id="CHEBI:29105"/>
        <label>1</label>
    </ligand>
</feature>
<reference evidence="9 10" key="1">
    <citation type="submission" date="2017-04" db="EMBL/GenBank/DDBJ databases">
        <authorList>
            <person name="Afonso C.L."/>
            <person name="Miller P.J."/>
            <person name="Scott M.A."/>
            <person name="Spackman E."/>
            <person name="Goraichik I."/>
            <person name="Dimitrov K.M."/>
            <person name="Suarez D.L."/>
            <person name="Swayne D.E."/>
        </authorList>
    </citation>
    <scope>NUCLEOTIDE SEQUENCE [LARGE SCALE GENOMIC DNA]</scope>
    <source>
        <strain evidence="9 10">DSM 12816</strain>
    </source>
</reference>
<dbReference type="GO" id="GO:0006508">
    <property type="term" value="P:proteolysis"/>
    <property type="evidence" value="ECO:0007669"/>
    <property type="project" value="UniProtKB-KW"/>
</dbReference>
<comment type="cofactor">
    <cofactor evidence="8">
        <name>a divalent metal cation</name>
        <dbReference type="ChEBI" id="CHEBI:60240"/>
    </cofactor>
    <text evidence="8">Binds 2 divalent metal cations per subunit.</text>
</comment>
<evidence type="ECO:0000313" key="9">
    <source>
        <dbReference type="EMBL" id="SMC50736.1"/>
    </source>
</evidence>
<evidence type="ECO:0000256" key="3">
    <source>
        <dbReference type="ARBA" id="ARBA00022670"/>
    </source>
</evidence>
<comment type="similarity">
    <text evidence="1 6">Belongs to the peptidase M42 family.</text>
</comment>
<gene>
    <name evidence="9" type="ORF">SAMN02745168_1299</name>
</gene>
<dbReference type="PANTHER" id="PTHR32481">
    <property type="entry name" value="AMINOPEPTIDASE"/>
    <property type="match status" value="1"/>
</dbReference>
<dbReference type="InterPro" id="IPR051464">
    <property type="entry name" value="Peptidase_M42_aminopept"/>
</dbReference>
<dbReference type="Pfam" id="PF05343">
    <property type="entry name" value="Peptidase_M42"/>
    <property type="match status" value="1"/>
</dbReference>
<dbReference type="PIRSF" id="PIRSF001123">
    <property type="entry name" value="PepA_GA"/>
    <property type="match status" value="1"/>
</dbReference>
<keyword evidence="5" id="KW-0378">Hydrolase</keyword>
<sequence length="346" mass="37859">MHDEMLQTLKELCALDGVSGFEDEVRSYIRKKAEPYAQEIREDINGNLMVFRRGSSNNGKTRMLCAHMDEVGVMVTAITDEGYLKFDFVGGVDRRVALGRRIFLGEARVSGVIGLKAIHLVTEEERKKVPKLTELYIDIGASGREEAERLVSLGEYGAFESVGEEFGEGFFKAKALDDRIGCAVLLRLIEEDPAADTWFVFTVQEEVGTRGAFGAAFALRPDYALTVEATTAADMPGLEPHKQVCAPGKGAVLVAMDGGTIYDRRLFEALREHAENKKIPWQMKQFISGGTDAKAIQRSRAGVRTAGIAAAVRYIHSPACVFSIKDLDALTALARGFIEITGGTEV</sequence>
<feature type="binding site" evidence="8">
    <location>
        <position position="228"/>
    </location>
    <ligand>
        <name>Zn(2+)</name>
        <dbReference type="ChEBI" id="CHEBI:29105"/>
        <label>1</label>
    </ligand>
</feature>
<evidence type="ECO:0000256" key="7">
    <source>
        <dbReference type="PIRSR" id="PIRSR001123-1"/>
    </source>
</evidence>
<accession>A0A1W1ZQP7</accession>
<dbReference type="RefSeq" id="WP_242942779.1">
    <property type="nucleotide sequence ID" value="NZ_FWXW01000002.1"/>
</dbReference>